<dbReference type="OrthoDB" id="2240924at2759"/>
<feature type="compositionally biased region" description="Low complexity" evidence="1">
    <location>
        <begin position="299"/>
        <end position="319"/>
    </location>
</feature>
<reference evidence="2" key="1">
    <citation type="submission" date="2020-01" db="EMBL/GenBank/DDBJ databases">
        <title>Genome Sequencing of Three Apophysomyces-Like Fungal Strains Confirms a Novel Fungal Genus in the Mucoromycota with divergent Burkholderia-like Endosymbiotic Bacteria.</title>
        <authorList>
            <person name="Stajich J.E."/>
            <person name="Macias A.M."/>
            <person name="Carter-House D."/>
            <person name="Lovett B."/>
            <person name="Kasson L.R."/>
            <person name="Berry K."/>
            <person name="Grigoriev I."/>
            <person name="Chang Y."/>
            <person name="Spatafora J."/>
            <person name="Kasson M.T."/>
        </authorList>
    </citation>
    <scope>NUCLEOTIDE SEQUENCE</scope>
    <source>
        <strain evidence="2">NRRL A-21654</strain>
    </source>
</reference>
<sequence length="385" mass="43037">MLQCAQAWYQRNSVSLDEAVRTMNILSLRIMQQSLDARQELLHTLMTRSFTRPQIPSTNPHLSSPAHFMPSPSGRQMQEGDDEKKPSSILSEEQEEMHAPLLRRHQSSILGRSAQLKAPHTVDTSVHTAYQVRDDLETYDINAAMRPVRLTSSPSAPAFSTTQETVECHNRNMPACAHNSYYENLSATNKSKDADYSRSNSSTSSLSDEIGDRQWESWFAKNGQTNYCCFYCKNCLASKRLSADEADVPMMRTDDTTTGISEAKFKEHDISFFACEKTLIGKTESSISTFRPISKNLAPRCAPAPKRSSSSSYACSRSSWQDNQPTITKSRSFPSKIAALGRPKHCPPMPVKTPKERNFVMQSIVNKKVSLSKLFSSKKSVAGSN</sequence>
<evidence type="ECO:0000256" key="1">
    <source>
        <dbReference type="SAM" id="MobiDB-lite"/>
    </source>
</evidence>
<gene>
    <name evidence="2" type="ORF">EC973_003919</name>
</gene>
<organism evidence="2 3">
    <name type="scientific">Apophysomyces ossiformis</name>
    <dbReference type="NCBI Taxonomy" id="679940"/>
    <lineage>
        <taxon>Eukaryota</taxon>
        <taxon>Fungi</taxon>
        <taxon>Fungi incertae sedis</taxon>
        <taxon>Mucoromycota</taxon>
        <taxon>Mucoromycotina</taxon>
        <taxon>Mucoromycetes</taxon>
        <taxon>Mucorales</taxon>
        <taxon>Mucorineae</taxon>
        <taxon>Mucoraceae</taxon>
        <taxon>Apophysomyces</taxon>
    </lineage>
</organism>
<feature type="region of interest" description="Disordered" evidence="1">
    <location>
        <begin position="51"/>
        <end position="98"/>
    </location>
</feature>
<evidence type="ECO:0000313" key="3">
    <source>
        <dbReference type="Proteomes" id="UP000605846"/>
    </source>
</evidence>
<feature type="compositionally biased region" description="Polar residues" evidence="1">
    <location>
        <begin position="320"/>
        <end position="333"/>
    </location>
</feature>
<proteinExistence type="predicted"/>
<dbReference type="Proteomes" id="UP000605846">
    <property type="component" value="Unassembled WGS sequence"/>
</dbReference>
<feature type="region of interest" description="Disordered" evidence="1">
    <location>
        <begin position="299"/>
        <end position="354"/>
    </location>
</feature>
<evidence type="ECO:0000313" key="2">
    <source>
        <dbReference type="EMBL" id="KAF7721931.1"/>
    </source>
</evidence>
<protein>
    <submittedName>
        <fullName evidence="2">Uncharacterized protein</fullName>
    </submittedName>
</protein>
<keyword evidence="3" id="KW-1185">Reference proteome</keyword>
<accession>A0A8H7BHF0</accession>
<dbReference type="EMBL" id="JABAYA010000224">
    <property type="protein sequence ID" value="KAF7721931.1"/>
    <property type="molecule type" value="Genomic_DNA"/>
</dbReference>
<dbReference type="AlphaFoldDB" id="A0A8H7BHF0"/>
<feature type="compositionally biased region" description="Polar residues" evidence="1">
    <location>
        <begin position="51"/>
        <end position="62"/>
    </location>
</feature>
<comment type="caution">
    <text evidence="2">The sequence shown here is derived from an EMBL/GenBank/DDBJ whole genome shotgun (WGS) entry which is preliminary data.</text>
</comment>
<name>A0A8H7BHF0_9FUNG</name>